<dbReference type="PANTHER" id="PTHR46663:SF2">
    <property type="entry name" value="GGDEF DOMAIN-CONTAINING PROTEIN"/>
    <property type="match status" value="1"/>
</dbReference>
<dbReference type="Pfam" id="PF00990">
    <property type="entry name" value="GGDEF"/>
    <property type="match status" value="1"/>
</dbReference>
<dbReference type="EMBL" id="FQUH01000011">
    <property type="protein sequence ID" value="SHF49441.1"/>
    <property type="molecule type" value="Genomic_DNA"/>
</dbReference>
<accession>A0A1M5C417</accession>
<dbReference type="NCBIfam" id="TIGR00254">
    <property type="entry name" value="GGDEF"/>
    <property type="match status" value="1"/>
</dbReference>
<keyword evidence="2" id="KW-0472">Membrane</keyword>
<keyword evidence="6" id="KW-1185">Reference proteome</keyword>
<dbReference type="SMART" id="SM00267">
    <property type="entry name" value="GGDEF"/>
    <property type="match status" value="1"/>
</dbReference>
<evidence type="ECO:0000313" key="6">
    <source>
        <dbReference type="Proteomes" id="UP000184159"/>
    </source>
</evidence>
<dbReference type="InterPro" id="IPR003660">
    <property type="entry name" value="HAMP_dom"/>
</dbReference>
<evidence type="ECO:0000313" key="5">
    <source>
        <dbReference type="EMBL" id="SHF49441.1"/>
    </source>
</evidence>
<feature type="domain" description="GGDEF" evidence="4">
    <location>
        <begin position="298"/>
        <end position="429"/>
    </location>
</feature>
<name>A0A1M5C417_VIBGA</name>
<dbReference type="GO" id="GO:0007165">
    <property type="term" value="P:signal transduction"/>
    <property type="evidence" value="ECO:0007669"/>
    <property type="project" value="InterPro"/>
</dbReference>
<dbReference type="AlphaFoldDB" id="A0A1M5C417"/>
<organism evidence="5 6">
    <name type="scientific">Vibrio gazogenes DSM 21264 = NBRC 103151</name>
    <dbReference type="NCBI Taxonomy" id="1123492"/>
    <lineage>
        <taxon>Bacteria</taxon>
        <taxon>Pseudomonadati</taxon>
        <taxon>Pseudomonadota</taxon>
        <taxon>Gammaproteobacteria</taxon>
        <taxon>Vibrionales</taxon>
        <taxon>Vibrionaceae</taxon>
        <taxon>Vibrio</taxon>
    </lineage>
</organism>
<dbReference type="CDD" id="cd01949">
    <property type="entry name" value="GGDEF"/>
    <property type="match status" value="1"/>
</dbReference>
<dbReference type="SUPFAM" id="SSF55073">
    <property type="entry name" value="Nucleotide cyclase"/>
    <property type="match status" value="1"/>
</dbReference>
<proteinExistence type="predicted"/>
<sequence length="433" mass="49734">MIRSISRKLLLLLITTLLLFGLIIFSLWSLAQEQAQTRNNLESIMQIQLSIDSLRSQLWGFLQYEDTDMLKQVAAAQKKLSEKLEQFTHSDRYTKNMIRMNENLSVLVAQEITFGESAMTREGRMSGRDLLHARYNMLVQNMTENLLDLQRKTLNQSRENQQITLLLTATNLLIFSAFVWVFALQIYRHFQHGFKALKHGFHELAQGKLSSQIETSHLDSEFVSLAGLFHQMKSALRKTMVSRDDLQTEVHRQTEELKAQKERLLFLSEHDYLTGLLNRRAFEEHLERVLIKASHSGAKVAVLFLDLDKFKQINDNYGHEIGDELIRSIGERIHHHIRASDFAGRIGGDEFVICLDLLENVDYIETRIKRLSEEITQPVAVNDVQISVGVSIGMSCFPDDALNKQGLLSHADKSMYEVKYGKRIESLDISDAV</sequence>
<dbReference type="PROSITE" id="PS50885">
    <property type="entry name" value="HAMP"/>
    <property type="match status" value="1"/>
</dbReference>
<dbReference type="InterPro" id="IPR052163">
    <property type="entry name" value="DGC-Regulatory_Protein"/>
</dbReference>
<dbReference type="PANTHER" id="PTHR46663">
    <property type="entry name" value="DIGUANYLATE CYCLASE DGCT-RELATED"/>
    <property type="match status" value="1"/>
</dbReference>
<evidence type="ECO:0000256" key="2">
    <source>
        <dbReference type="SAM" id="Phobius"/>
    </source>
</evidence>
<keyword evidence="2" id="KW-1133">Transmembrane helix</keyword>
<keyword evidence="2" id="KW-0812">Transmembrane</keyword>
<dbReference type="Proteomes" id="UP000184159">
    <property type="component" value="Unassembled WGS sequence"/>
</dbReference>
<feature type="transmembrane region" description="Helical" evidence="2">
    <location>
        <begin position="163"/>
        <end position="187"/>
    </location>
</feature>
<dbReference type="FunFam" id="3.30.70.270:FF:000001">
    <property type="entry name" value="Diguanylate cyclase domain protein"/>
    <property type="match status" value="1"/>
</dbReference>
<reference evidence="6" key="1">
    <citation type="submission" date="2016-11" db="EMBL/GenBank/DDBJ databases">
        <authorList>
            <person name="Varghese N."/>
            <person name="Submissions S."/>
        </authorList>
    </citation>
    <scope>NUCLEOTIDE SEQUENCE [LARGE SCALE GENOMIC DNA]</scope>
    <source>
        <strain evidence="6">DSM 21264</strain>
    </source>
</reference>
<protein>
    <submittedName>
        <fullName evidence="5">Diguanylate cyclase (GGDEF) domain-containing protein</fullName>
    </submittedName>
</protein>
<dbReference type="Gene3D" id="3.30.70.270">
    <property type="match status" value="1"/>
</dbReference>
<dbReference type="RefSeq" id="WP_072959666.1">
    <property type="nucleotide sequence ID" value="NZ_FQUH01000011.1"/>
</dbReference>
<dbReference type="GO" id="GO:0016020">
    <property type="term" value="C:membrane"/>
    <property type="evidence" value="ECO:0007669"/>
    <property type="project" value="InterPro"/>
</dbReference>
<dbReference type="PROSITE" id="PS50887">
    <property type="entry name" value="GGDEF"/>
    <property type="match status" value="1"/>
</dbReference>
<dbReference type="InterPro" id="IPR043128">
    <property type="entry name" value="Rev_trsase/Diguanyl_cyclase"/>
</dbReference>
<evidence type="ECO:0000256" key="1">
    <source>
        <dbReference type="ARBA" id="ARBA00001946"/>
    </source>
</evidence>
<evidence type="ECO:0000259" key="4">
    <source>
        <dbReference type="PROSITE" id="PS50887"/>
    </source>
</evidence>
<dbReference type="Gene3D" id="6.10.340.10">
    <property type="match status" value="1"/>
</dbReference>
<evidence type="ECO:0000259" key="3">
    <source>
        <dbReference type="PROSITE" id="PS50885"/>
    </source>
</evidence>
<gene>
    <name evidence="5" type="ORF">SAMN02745781_02417</name>
</gene>
<comment type="cofactor">
    <cofactor evidence="1">
        <name>Mg(2+)</name>
        <dbReference type="ChEBI" id="CHEBI:18420"/>
    </cofactor>
</comment>
<dbReference type="InterPro" id="IPR000160">
    <property type="entry name" value="GGDEF_dom"/>
</dbReference>
<dbReference type="GO" id="GO:0003824">
    <property type="term" value="F:catalytic activity"/>
    <property type="evidence" value="ECO:0007669"/>
    <property type="project" value="UniProtKB-ARBA"/>
</dbReference>
<dbReference type="InterPro" id="IPR029787">
    <property type="entry name" value="Nucleotide_cyclase"/>
</dbReference>
<feature type="domain" description="HAMP" evidence="3">
    <location>
        <begin position="188"/>
        <end position="241"/>
    </location>
</feature>